<dbReference type="InterPro" id="IPR032675">
    <property type="entry name" value="LRR_dom_sf"/>
</dbReference>
<feature type="region of interest" description="Disordered" evidence="5">
    <location>
        <begin position="610"/>
        <end position="649"/>
    </location>
</feature>
<dbReference type="Proteomes" id="UP001307889">
    <property type="component" value="Chromosome 8"/>
</dbReference>
<dbReference type="PANTHER" id="PTHR15454:SF69">
    <property type="entry name" value="SERINE_THREONINE-PROTEIN KINASE 11-INTERACTING PROTEIN"/>
    <property type="match status" value="1"/>
</dbReference>
<feature type="compositionally biased region" description="Polar residues" evidence="5">
    <location>
        <begin position="534"/>
        <end position="548"/>
    </location>
</feature>
<feature type="region of interest" description="Disordered" evidence="5">
    <location>
        <begin position="492"/>
        <end position="521"/>
    </location>
</feature>
<keyword evidence="6" id="KW-0418">Kinase</keyword>
<feature type="compositionally biased region" description="Low complexity" evidence="5">
    <location>
        <begin position="812"/>
        <end position="823"/>
    </location>
</feature>
<feature type="region of interest" description="Disordered" evidence="5">
    <location>
        <begin position="426"/>
        <end position="475"/>
    </location>
</feature>
<dbReference type="PANTHER" id="PTHR15454">
    <property type="entry name" value="NISCHARIN RELATED"/>
    <property type="match status" value="1"/>
</dbReference>
<name>A0ABN7B0R9_9HEMI</name>
<dbReference type="SUPFAM" id="SSF52058">
    <property type="entry name" value="L domain-like"/>
    <property type="match status" value="1"/>
</dbReference>
<gene>
    <name evidence="6" type="ORF">NTJ_10031</name>
</gene>
<feature type="compositionally biased region" description="Polar residues" evidence="5">
    <location>
        <begin position="462"/>
        <end position="471"/>
    </location>
</feature>
<sequence>MANSAVDKIFDIVDKSLNPQITHALINGQIDLCIRSNLLRDFWSVVLHQDEEKIGVILSHAQRLKIEHFLKLLHRIPTVCIDQRVNDSFEASVDLDVFKNLKTLRLSHVAISKLKIGSHLKSQLVSFVASHCSEVDSMFSDKLHWAELSSISLLNCKFRECPDSMKNAPWLRTLSLTYCKLKSCEFLLSLDHLEHLNIGYNFLSNIPSLNDNARTRLKTLRMNNNCVVNMSGIERMTSLRGLDLMYNWLPSKNSLVPLASLRQLISVKLKGNPVSHIKFYRIYVASCINFSDPKMVTIDELKLNKVELAICGRNLLGGEDQNPADESTTVDVDRPSTSTATVTEVPPMASSFISSTPGRPKLIGKPAVAREPVILDDCFPVVGLLHPPVPSVVNTSYDSVSPSIMGQHSKSLIDESAALEEAISRLPAPSSTADQSVEESGGGALATSEPLDDESDRKLPSRSISPIQKTGSPVAELKPETVLALVHAAEFESNQTESNEDTGQRNLNITGGGSFHTAKGNSTLDSYATVNDETFGSSNCQDESNASEYQDADPNDTSVAEASLTDEPTAGASEGLAKWNNCSDSGMCSDPNQLCQDLKNSDVDVASNAVQEKGRVENEDIDESNQRSDSSNSNNRENNSDESCYESDSDADEPLWHVMKLDPHTMKGQAVFLALLENDLKERSPKSGATITKWPLDSVLSCVKTKNDPITIEIKFDSARKDKQHRCYVMEFADAQALTKKMYNILECRPLKAMNHVTMKCLKCSSMFALARPNNINKESSEKCPICGSTVVAETEEPKPPEKTSRANKTVSHSPSLSSIGSSTEQSQKCDVPNSHRRYESDVEVISNPSLSSIEVIDESRSQSITPMRKMSEERQTVPELNLREALSPLTESGSSGSLTESVITAYESHSVVINRKSFSTECLPEESYDNSNNTTLKEMKGSADVENGNVAINKRQGVYSFTNFKDVDQRILDFVRMNLFKNEQEELLALVRCHIWKTGGSDYDGCFILSSLSVYFLYHNYTDFSTEVCDWLSPNEFFPIADVKRLQPIVWHQGLEIQIRNFSFILLLMDQERTLSFVQHVSGLSIKGMKIVPQPNAKIVNALQQAVLTSELSYKLDQPAVTLTALCRSIELTQVDVSDEIFRLASLVITRGVFFIVPGDLSWLCSAVQPTFVACRGVADLIGVEKSGLTLVLHFFDETEAVVERWSAKLTTESQLTSIVDGLRQFWEQHFSLPLEVTVL</sequence>
<feature type="compositionally biased region" description="Polar residues" evidence="5">
    <location>
        <begin position="324"/>
        <end position="341"/>
    </location>
</feature>
<evidence type="ECO:0000256" key="3">
    <source>
        <dbReference type="ARBA" id="ARBA00022614"/>
    </source>
</evidence>
<evidence type="ECO:0000256" key="4">
    <source>
        <dbReference type="ARBA" id="ARBA00022737"/>
    </source>
</evidence>
<comment type="subcellular location">
    <subcellularLocation>
        <location evidence="1">Cytoplasm</location>
    </subcellularLocation>
</comment>
<evidence type="ECO:0000313" key="6">
    <source>
        <dbReference type="EMBL" id="BES97217.1"/>
    </source>
</evidence>
<evidence type="ECO:0000256" key="2">
    <source>
        <dbReference type="ARBA" id="ARBA00022490"/>
    </source>
</evidence>
<keyword evidence="4" id="KW-0677">Repeat</keyword>
<evidence type="ECO:0000313" key="7">
    <source>
        <dbReference type="Proteomes" id="UP001307889"/>
    </source>
</evidence>
<reference evidence="6 7" key="1">
    <citation type="submission" date="2023-09" db="EMBL/GenBank/DDBJ databases">
        <title>Nesidiocoris tenuis whole genome shotgun sequence.</title>
        <authorList>
            <person name="Shibata T."/>
            <person name="Shimoda M."/>
            <person name="Kobayashi T."/>
            <person name="Uehara T."/>
        </authorList>
    </citation>
    <scope>NUCLEOTIDE SEQUENCE [LARGE SCALE GENOMIC DNA]</scope>
    <source>
        <strain evidence="6 7">Japan</strain>
    </source>
</reference>
<feature type="compositionally biased region" description="Basic and acidic residues" evidence="5">
    <location>
        <begin position="796"/>
        <end position="805"/>
    </location>
</feature>
<accession>A0ABN7B0R9</accession>
<dbReference type="EMBL" id="AP028916">
    <property type="protein sequence ID" value="BES97217.1"/>
    <property type="molecule type" value="Genomic_DNA"/>
</dbReference>
<evidence type="ECO:0000256" key="1">
    <source>
        <dbReference type="ARBA" id="ARBA00004496"/>
    </source>
</evidence>
<keyword evidence="6" id="KW-0808">Transferase</keyword>
<keyword evidence="3" id="KW-0433">Leucine-rich repeat</keyword>
<dbReference type="GO" id="GO:0016301">
    <property type="term" value="F:kinase activity"/>
    <property type="evidence" value="ECO:0007669"/>
    <property type="project" value="UniProtKB-KW"/>
</dbReference>
<dbReference type="PROSITE" id="PS51450">
    <property type="entry name" value="LRR"/>
    <property type="match status" value="1"/>
</dbReference>
<keyword evidence="7" id="KW-1185">Reference proteome</keyword>
<keyword evidence="2" id="KW-0963">Cytoplasm</keyword>
<dbReference type="InterPro" id="IPR001611">
    <property type="entry name" value="Leu-rich_rpt"/>
</dbReference>
<protein>
    <submittedName>
        <fullName evidence="6">Serine threonine kinase 11 interacting protein</fullName>
    </submittedName>
</protein>
<evidence type="ECO:0000256" key="5">
    <source>
        <dbReference type="SAM" id="MobiDB-lite"/>
    </source>
</evidence>
<feature type="compositionally biased region" description="Low complexity" evidence="5">
    <location>
        <begin position="627"/>
        <end position="637"/>
    </location>
</feature>
<organism evidence="6 7">
    <name type="scientific">Nesidiocoris tenuis</name>
    <dbReference type="NCBI Taxonomy" id="355587"/>
    <lineage>
        <taxon>Eukaryota</taxon>
        <taxon>Metazoa</taxon>
        <taxon>Ecdysozoa</taxon>
        <taxon>Arthropoda</taxon>
        <taxon>Hexapoda</taxon>
        <taxon>Insecta</taxon>
        <taxon>Pterygota</taxon>
        <taxon>Neoptera</taxon>
        <taxon>Paraneoptera</taxon>
        <taxon>Hemiptera</taxon>
        <taxon>Heteroptera</taxon>
        <taxon>Panheteroptera</taxon>
        <taxon>Cimicomorpha</taxon>
        <taxon>Miridae</taxon>
        <taxon>Dicyphina</taxon>
        <taxon>Nesidiocoris</taxon>
    </lineage>
</organism>
<proteinExistence type="predicted"/>
<feature type="region of interest" description="Disordered" evidence="5">
    <location>
        <begin position="320"/>
        <end position="341"/>
    </location>
</feature>
<feature type="region of interest" description="Disordered" evidence="5">
    <location>
        <begin position="534"/>
        <end position="559"/>
    </location>
</feature>
<dbReference type="Gene3D" id="3.80.10.10">
    <property type="entry name" value="Ribonuclease Inhibitor"/>
    <property type="match status" value="2"/>
</dbReference>
<feature type="region of interest" description="Disordered" evidence="5">
    <location>
        <begin position="794"/>
        <end position="843"/>
    </location>
</feature>